<evidence type="ECO:0000256" key="6">
    <source>
        <dbReference type="ARBA" id="ARBA00022598"/>
    </source>
</evidence>
<evidence type="ECO:0000256" key="9">
    <source>
        <dbReference type="ARBA" id="ARBA00022840"/>
    </source>
</evidence>
<dbReference type="eggNOG" id="COG0073">
    <property type="taxonomic scope" value="Bacteria"/>
</dbReference>
<dbReference type="SMART" id="SM00873">
    <property type="entry name" value="B3_4"/>
    <property type="match status" value="1"/>
</dbReference>
<dbReference type="NCBIfam" id="TIGR00472">
    <property type="entry name" value="pheT_bact"/>
    <property type="match status" value="1"/>
</dbReference>
<dbReference type="Gene3D" id="3.30.930.10">
    <property type="entry name" value="Bira Bifunctional Protein, Domain 2"/>
    <property type="match status" value="1"/>
</dbReference>
<dbReference type="PANTHER" id="PTHR10947:SF0">
    <property type="entry name" value="PHENYLALANINE--TRNA LIGASE BETA SUBUNIT"/>
    <property type="match status" value="1"/>
</dbReference>
<dbReference type="Gene3D" id="3.30.70.380">
    <property type="entry name" value="Ferrodoxin-fold anticodon-binding domain"/>
    <property type="match status" value="1"/>
</dbReference>
<evidence type="ECO:0000256" key="5">
    <source>
        <dbReference type="ARBA" id="ARBA00022555"/>
    </source>
</evidence>
<dbReference type="InterPro" id="IPR012340">
    <property type="entry name" value="NA-bd_OB-fold"/>
</dbReference>
<feature type="domain" description="TRNA-binding" evidence="17">
    <location>
        <begin position="39"/>
        <end position="149"/>
    </location>
</feature>
<dbReference type="GO" id="GO:0009328">
    <property type="term" value="C:phenylalanine-tRNA ligase complex"/>
    <property type="evidence" value="ECO:0007669"/>
    <property type="project" value="TreeGrafter"/>
</dbReference>
<dbReference type="GO" id="GO:0006432">
    <property type="term" value="P:phenylalanyl-tRNA aminoacylation"/>
    <property type="evidence" value="ECO:0007669"/>
    <property type="project" value="UniProtKB-UniRule"/>
</dbReference>
<keyword evidence="10 15" id="KW-0460">Magnesium</keyword>
<dbReference type="SUPFAM" id="SSF54991">
    <property type="entry name" value="Anticodon-binding domain of PheRS"/>
    <property type="match status" value="1"/>
</dbReference>
<dbReference type="InterPro" id="IPR005121">
    <property type="entry name" value="Fdx_antiC-bd"/>
</dbReference>
<evidence type="ECO:0000259" key="19">
    <source>
        <dbReference type="PROSITE" id="PS51483"/>
    </source>
</evidence>
<keyword evidence="6 15" id="KW-0436">Ligase</keyword>
<evidence type="ECO:0000256" key="7">
    <source>
        <dbReference type="ARBA" id="ARBA00022723"/>
    </source>
</evidence>
<evidence type="ECO:0000313" key="21">
    <source>
        <dbReference type="Proteomes" id="UP000005730"/>
    </source>
</evidence>
<dbReference type="Proteomes" id="UP000005730">
    <property type="component" value="Chromosome"/>
</dbReference>
<keyword evidence="12 15" id="KW-0648">Protein biosynthesis</keyword>
<keyword evidence="8 15" id="KW-0547">Nucleotide-binding</keyword>
<dbReference type="Gene3D" id="3.50.40.10">
    <property type="entry name" value="Phenylalanyl-trna Synthetase, Chain B, domain 3"/>
    <property type="match status" value="1"/>
</dbReference>
<feature type="domain" description="B5" evidence="19">
    <location>
        <begin position="403"/>
        <end position="478"/>
    </location>
</feature>
<dbReference type="SMART" id="SM00896">
    <property type="entry name" value="FDX-ACB"/>
    <property type="match status" value="1"/>
</dbReference>
<dbReference type="InterPro" id="IPR045864">
    <property type="entry name" value="aa-tRNA-synth_II/BPL/LPL"/>
</dbReference>
<dbReference type="PROSITE" id="PS51447">
    <property type="entry name" value="FDX_ACB"/>
    <property type="match status" value="1"/>
</dbReference>
<proteinExistence type="inferred from homology"/>
<dbReference type="SUPFAM" id="SSF50249">
    <property type="entry name" value="Nucleic acid-binding proteins"/>
    <property type="match status" value="1"/>
</dbReference>
<dbReference type="InterPro" id="IPR020825">
    <property type="entry name" value="Phe-tRNA_synthase-like_B3/B4"/>
</dbReference>
<keyword evidence="21" id="KW-1185">Reference proteome</keyword>
<dbReference type="InterPro" id="IPR045060">
    <property type="entry name" value="Phe-tRNA-ligase_IIc_bsu"/>
</dbReference>
<name>H0USA2_9BACT</name>
<dbReference type="AlphaFoldDB" id="H0USA2"/>
<gene>
    <name evidence="15" type="primary">pheT</name>
    <name evidence="20" type="ORF">TheveDRAFT_1067</name>
</gene>
<evidence type="ECO:0000313" key="20">
    <source>
        <dbReference type="EMBL" id="EHM10191.1"/>
    </source>
</evidence>
<dbReference type="CDD" id="cd02796">
    <property type="entry name" value="tRNA_bind_bactPheRS"/>
    <property type="match status" value="1"/>
</dbReference>
<comment type="similarity">
    <text evidence="2 15">Belongs to the phenylalanyl-tRNA synthetase beta subunit family. Type 1 subfamily.</text>
</comment>
<keyword evidence="9 15" id="KW-0067">ATP-binding</keyword>
<dbReference type="SUPFAM" id="SSF56037">
    <property type="entry name" value="PheT/TilS domain"/>
    <property type="match status" value="1"/>
</dbReference>
<keyword evidence="4 15" id="KW-0963">Cytoplasm</keyword>
<feature type="binding site" evidence="15">
    <location>
        <position position="462"/>
    </location>
    <ligand>
        <name>Mg(2+)</name>
        <dbReference type="ChEBI" id="CHEBI:18420"/>
        <note>shared with alpha subunit</note>
    </ligand>
</feature>
<dbReference type="CDD" id="cd00769">
    <property type="entry name" value="PheRS_beta_core"/>
    <property type="match status" value="1"/>
</dbReference>
<keyword evidence="5 16" id="KW-0820">tRNA-binding</keyword>
<dbReference type="PROSITE" id="PS50886">
    <property type="entry name" value="TRBD"/>
    <property type="match status" value="1"/>
</dbReference>
<organism evidence="20 21">
    <name type="scientific">Thermanaerovibrio velox DSM 12556</name>
    <dbReference type="NCBI Taxonomy" id="926567"/>
    <lineage>
        <taxon>Bacteria</taxon>
        <taxon>Thermotogati</taxon>
        <taxon>Synergistota</taxon>
        <taxon>Synergistia</taxon>
        <taxon>Synergistales</taxon>
        <taxon>Synergistaceae</taxon>
        <taxon>Thermanaerovibrio</taxon>
    </lineage>
</organism>
<evidence type="ECO:0000256" key="2">
    <source>
        <dbReference type="ARBA" id="ARBA00008653"/>
    </source>
</evidence>
<dbReference type="Pfam" id="PF03147">
    <property type="entry name" value="FDX-ACB"/>
    <property type="match status" value="1"/>
</dbReference>
<evidence type="ECO:0000256" key="1">
    <source>
        <dbReference type="ARBA" id="ARBA00004496"/>
    </source>
</evidence>
<feature type="binding site" evidence="15">
    <location>
        <position position="456"/>
    </location>
    <ligand>
        <name>Mg(2+)</name>
        <dbReference type="ChEBI" id="CHEBI:18420"/>
        <note>shared with alpha subunit</note>
    </ligand>
</feature>
<evidence type="ECO:0000256" key="15">
    <source>
        <dbReference type="HAMAP-Rule" id="MF_00283"/>
    </source>
</evidence>
<keyword evidence="13 15" id="KW-0030">Aminoacyl-tRNA synthetase</keyword>
<dbReference type="SUPFAM" id="SSF55681">
    <property type="entry name" value="Class II aaRS and biotin synthetases"/>
    <property type="match status" value="1"/>
</dbReference>
<dbReference type="Pfam" id="PF03483">
    <property type="entry name" value="B3_4"/>
    <property type="match status" value="1"/>
</dbReference>
<dbReference type="InterPro" id="IPR005146">
    <property type="entry name" value="B3/B4_tRNA-bd"/>
</dbReference>
<dbReference type="EMBL" id="CM001377">
    <property type="protein sequence ID" value="EHM10191.1"/>
    <property type="molecule type" value="Genomic_DNA"/>
</dbReference>
<dbReference type="GO" id="GO:0004826">
    <property type="term" value="F:phenylalanine-tRNA ligase activity"/>
    <property type="evidence" value="ECO:0007669"/>
    <property type="project" value="UniProtKB-UniRule"/>
</dbReference>
<dbReference type="Pfam" id="PF03484">
    <property type="entry name" value="B5"/>
    <property type="match status" value="1"/>
</dbReference>
<dbReference type="GO" id="GO:0005524">
    <property type="term" value="F:ATP binding"/>
    <property type="evidence" value="ECO:0007669"/>
    <property type="project" value="UniProtKB-UniRule"/>
</dbReference>
<evidence type="ECO:0000256" key="8">
    <source>
        <dbReference type="ARBA" id="ARBA00022741"/>
    </source>
</evidence>
<protein>
    <recommendedName>
        <fullName evidence="15">Phenylalanine--tRNA ligase beta subunit</fullName>
        <ecNumber evidence="15">6.1.1.20</ecNumber>
    </recommendedName>
    <alternativeName>
        <fullName evidence="15">Phenylalanyl-tRNA synthetase beta subunit</fullName>
        <shortName evidence="15">PheRS</shortName>
    </alternativeName>
</protein>
<comment type="subcellular location">
    <subcellularLocation>
        <location evidence="1 15">Cytoplasm</location>
    </subcellularLocation>
</comment>
<accession>H0USA2</accession>
<dbReference type="Pfam" id="PF01588">
    <property type="entry name" value="tRNA_bind"/>
    <property type="match status" value="1"/>
</dbReference>
<feature type="binding site" evidence="15">
    <location>
        <position position="466"/>
    </location>
    <ligand>
        <name>Mg(2+)</name>
        <dbReference type="ChEBI" id="CHEBI:18420"/>
        <note>shared with alpha subunit</note>
    </ligand>
</feature>
<dbReference type="Gene3D" id="3.30.56.10">
    <property type="match status" value="2"/>
</dbReference>
<dbReference type="InterPro" id="IPR041616">
    <property type="entry name" value="PheRS_beta_core"/>
</dbReference>
<dbReference type="SUPFAM" id="SSF46955">
    <property type="entry name" value="Putative DNA-binding domain"/>
    <property type="match status" value="1"/>
</dbReference>
<evidence type="ECO:0000256" key="10">
    <source>
        <dbReference type="ARBA" id="ARBA00022842"/>
    </source>
</evidence>
<comment type="cofactor">
    <cofactor evidence="15">
        <name>Mg(2+)</name>
        <dbReference type="ChEBI" id="CHEBI:18420"/>
    </cofactor>
    <text evidence="15">Binds 2 magnesium ions per tetramer.</text>
</comment>
<dbReference type="HAMAP" id="MF_00283">
    <property type="entry name" value="Phe_tRNA_synth_beta1"/>
    <property type="match status" value="1"/>
</dbReference>
<dbReference type="InterPro" id="IPR036690">
    <property type="entry name" value="Fdx_antiC-bd_sf"/>
</dbReference>
<feature type="binding site" evidence="15">
    <location>
        <position position="465"/>
    </location>
    <ligand>
        <name>Mg(2+)</name>
        <dbReference type="ChEBI" id="CHEBI:18420"/>
        <note>shared with alpha subunit</note>
    </ligand>
</feature>
<dbReference type="Gene3D" id="2.40.50.140">
    <property type="entry name" value="Nucleic acid-binding proteins"/>
    <property type="match status" value="1"/>
</dbReference>
<dbReference type="InterPro" id="IPR005147">
    <property type="entry name" value="tRNA_synthase_B5-dom"/>
</dbReference>
<evidence type="ECO:0000259" key="17">
    <source>
        <dbReference type="PROSITE" id="PS50886"/>
    </source>
</evidence>
<dbReference type="EC" id="6.1.1.20" evidence="15"/>
<evidence type="ECO:0000256" key="12">
    <source>
        <dbReference type="ARBA" id="ARBA00022917"/>
    </source>
</evidence>
<dbReference type="SMART" id="SM00874">
    <property type="entry name" value="B5"/>
    <property type="match status" value="1"/>
</dbReference>
<dbReference type="InterPro" id="IPR033714">
    <property type="entry name" value="tRNA_bind_bactPheRS"/>
</dbReference>
<comment type="subunit">
    <text evidence="3 15">Tetramer of two alpha and two beta subunits.</text>
</comment>
<dbReference type="HOGENOM" id="CLU_016891_0_0_0"/>
<dbReference type="eggNOG" id="COG0072">
    <property type="taxonomic scope" value="Bacteria"/>
</dbReference>
<evidence type="ECO:0000256" key="11">
    <source>
        <dbReference type="ARBA" id="ARBA00022884"/>
    </source>
</evidence>
<feature type="domain" description="FDX-ACB" evidence="18">
    <location>
        <begin position="696"/>
        <end position="789"/>
    </location>
</feature>
<reference evidence="20 21" key="1">
    <citation type="submission" date="2011-10" db="EMBL/GenBank/DDBJ databases">
        <title>The Noncontiguous Finished genome of Thermanaerovibrio velox DSM 12556.</title>
        <authorList>
            <consortium name="US DOE Joint Genome Institute (JGI-PGF)"/>
            <person name="Lucas S."/>
            <person name="Copeland A."/>
            <person name="Lapidus A."/>
            <person name="Glavina del Rio T."/>
            <person name="Dalin E."/>
            <person name="Tice H."/>
            <person name="Bruce D."/>
            <person name="Goodwin L."/>
            <person name="Pitluck S."/>
            <person name="Peters L."/>
            <person name="Mikhailova N."/>
            <person name="Teshima H."/>
            <person name="Kyrpides N."/>
            <person name="Mavromatis K."/>
            <person name="Ivanova N."/>
            <person name="Markowitz V."/>
            <person name="Cheng J.-F."/>
            <person name="Hugenholtz P."/>
            <person name="Woyke T."/>
            <person name="Wu D."/>
            <person name="Spring S."/>
            <person name="Brambilla E.-M."/>
            <person name="Klenk H.-P."/>
            <person name="Eisen J.A."/>
        </authorList>
    </citation>
    <scope>NUCLEOTIDE SEQUENCE [LARGE SCALE GENOMIC DNA]</scope>
    <source>
        <strain evidence="20 21">DSM 12556</strain>
    </source>
</reference>
<dbReference type="GO" id="GO:0000287">
    <property type="term" value="F:magnesium ion binding"/>
    <property type="evidence" value="ECO:0007669"/>
    <property type="project" value="UniProtKB-UniRule"/>
</dbReference>
<dbReference type="PROSITE" id="PS51483">
    <property type="entry name" value="B5"/>
    <property type="match status" value="1"/>
</dbReference>
<dbReference type="FunFam" id="3.30.70.380:FF:000001">
    <property type="entry name" value="Phenylalanine--tRNA ligase beta subunit"/>
    <property type="match status" value="1"/>
</dbReference>
<dbReference type="InterPro" id="IPR004532">
    <property type="entry name" value="Phe-tRNA-ligase_IIc_bsu_bact"/>
</dbReference>
<dbReference type="STRING" id="926567.TheveDRAFT_1067"/>
<evidence type="ECO:0000256" key="3">
    <source>
        <dbReference type="ARBA" id="ARBA00011209"/>
    </source>
</evidence>
<keyword evidence="7 15" id="KW-0479">Metal-binding</keyword>
<comment type="catalytic activity">
    <reaction evidence="14 15">
        <text>tRNA(Phe) + L-phenylalanine + ATP = L-phenylalanyl-tRNA(Phe) + AMP + diphosphate + H(+)</text>
        <dbReference type="Rhea" id="RHEA:19413"/>
        <dbReference type="Rhea" id="RHEA-COMP:9668"/>
        <dbReference type="Rhea" id="RHEA-COMP:9699"/>
        <dbReference type="ChEBI" id="CHEBI:15378"/>
        <dbReference type="ChEBI" id="CHEBI:30616"/>
        <dbReference type="ChEBI" id="CHEBI:33019"/>
        <dbReference type="ChEBI" id="CHEBI:58095"/>
        <dbReference type="ChEBI" id="CHEBI:78442"/>
        <dbReference type="ChEBI" id="CHEBI:78531"/>
        <dbReference type="ChEBI" id="CHEBI:456215"/>
        <dbReference type="EC" id="6.1.1.20"/>
    </reaction>
</comment>
<evidence type="ECO:0000256" key="16">
    <source>
        <dbReference type="PROSITE-ProRule" id="PRU00209"/>
    </source>
</evidence>
<dbReference type="GO" id="GO:0000049">
    <property type="term" value="F:tRNA binding"/>
    <property type="evidence" value="ECO:0007669"/>
    <property type="project" value="UniProtKB-UniRule"/>
</dbReference>
<dbReference type="InterPro" id="IPR002547">
    <property type="entry name" value="tRNA-bd_dom"/>
</dbReference>
<sequence length="789" mass="86393">MRVHLGWLRKLVGIDVSLDMLMDRLTMTGTEVEEVIAPAGASSGILIAQAEDVLPHPAKPNLSVVTVNYRSGKATVVTGARNVEVGGLFPYAPPGARIFDGAELSVRPFGGVDSHGMLLSCQELGLDGLDSSGGLLRLPSDAPVGEDFLNWAELDQPVLDLSITPNRGDLCSMLGVAREVSALTGADLLPVEMPDINWSDDDWTNRFQLKVSDDGCWKYLLGFGEVKFVGESPFFDRLKLVLAGMRPLNNVVDPTNLAMLLFGHPLHAFDAGRLPSNSVEVRGAVSGETIRTLDGRDRELQDKDILICSNRIPIAIAGVMGGEETEVKHDTKMILLESAVFDPARVSVTSRRLGITSQAAFRYSRSVDWGASEAAALYALGKMSQGGAVVVGRGFLKHQEDFRIDRRISLRLSSLKRVLLMDSLEQACDILEALGFKGEELSPSHAVFSVPSWRSDVEGEEDLIEEVGRVRGYHLVEPRIPGNLRGRGVIPRDFELSNSLRRLAISRGYVEVVTYSFTSPEELGALGVPHEGSPCIVNPISREHLMMRPLIVVGLIRGLKGNLSSGWRKPIRMFETGNVFSSQGEDHHIAGLVFVGKDTRSVHGERVREDFFTVKSDVAAMLELCGVEASWIRGREPFGHAGQTAHIIVGGVKVGFLCRLKPSIERELGVDEGAFVFELNMDGILNGQLPKFGGSSRFPSVSRDMAIMVASDVPAVQVENAIRQLMDPQLAVAVELFDVYMGRGWPEGAKSLAFSVVYRHPERTLRDDEVDQVHFTLRQKLQDRGYTLR</sequence>
<evidence type="ECO:0000256" key="13">
    <source>
        <dbReference type="ARBA" id="ARBA00023146"/>
    </source>
</evidence>
<keyword evidence="11 16" id="KW-0694">RNA-binding</keyword>
<dbReference type="Pfam" id="PF17759">
    <property type="entry name" value="tRNA_synthFbeta"/>
    <property type="match status" value="1"/>
</dbReference>
<dbReference type="InterPro" id="IPR009061">
    <property type="entry name" value="DNA-bd_dom_put_sf"/>
</dbReference>
<evidence type="ECO:0000256" key="4">
    <source>
        <dbReference type="ARBA" id="ARBA00022490"/>
    </source>
</evidence>
<dbReference type="PANTHER" id="PTHR10947">
    <property type="entry name" value="PHENYLALANYL-TRNA SYNTHETASE BETA CHAIN AND LEUCINE-RICH REPEAT-CONTAINING PROTEIN 47"/>
    <property type="match status" value="1"/>
</dbReference>
<evidence type="ECO:0000259" key="18">
    <source>
        <dbReference type="PROSITE" id="PS51447"/>
    </source>
</evidence>
<evidence type="ECO:0000256" key="14">
    <source>
        <dbReference type="ARBA" id="ARBA00049255"/>
    </source>
</evidence>